<sequence length="981" mass="109707">MEELPPKSLDKEAEDDAMAGDEDEPPVGSTQANEQPCGKYHIVLEERLPFNEDLFHQDALPILDSQRATSSAATSAGDEIREGDAAHSLTNNALPFTNAEIQPASSSKRKRRSGNPGNYQGEQLDMLEEAYPEYEKLPRRSKESGDWLRAFAAKFLAKFPVDKYPPPPAKQMEPVPEVDMDSLTRDQKKTHRRRVLAVQINESPEERQGQALKRYFYWRASNLRGKEGESVEKFLKSVVKEEKRPRKQQVKNFLMSHPDYKDKVAGQSKETGRLDRLPNRREAAATVWNSLDDEKRQHVLDGIQTNLESALKSYEDAKEGRTGEGVQNSRTRRSVGRIIQPIIDTLHRQTGLSIVVLVGEDMDGNDLFDSATLSASPPGTPKITQFNTDKFRPFIEFFYRWLRFIRQDQVSKGLIKDDCNSGTAPGDSNENTSAAADAQKSTSEEPPNILPRVPSPRKLVSKKGKGKRKQCIDEDDLTDGSESLGSEELVGGDDDAYGNESGSDSDSEEEPVERARQPTPQYPEGSYMAQQTENICRNKQLLASLGLDRDIFEKPLKAGPAKKPKVPRHVRSSTLVPRRSSRLSKESTSEGADNGSNVEISAESGSSPARRRILDECERFIKDDSTVTTATLTDLVVSLTPERSKARTVWVAYVSRLTDMWYQRQEDPLGDNPWPSPPEEDPEAMDEAMTPIEDGRVPSIMADPAEPRTPTPDPTEAHMLHPAVPNDAVVSLSTSNLADADTPLPAILSDTESLSTSAHRHSTASPRPHEGPAVQDEQEVIDSSSSRCEDVIRVYASISIPVGYGYEPGDHDSPTIQWFVDYLLASPAKYSGPARPQIWKSLVFRWADLQELWEKVPGYPDKKAPKLTRPGCIEQWNKGGRSRSRNWGAPGLAKLELLRVQWWTWWASAFPEQALNHNGFIIPDESADLSEMHLRGDHGIVLFLVVLRWWHDAGGHEDALGMWEEGVRSVYWVIDRLVNEL</sequence>
<evidence type="ECO:0000256" key="1">
    <source>
        <dbReference type="SAM" id="MobiDB-lite"/>
    </source>
</evidence>
<feature type="region of interest" description="Disordered" evidence="1">
    <location>
        <begin position="666"/>
        <end position="685"/>
    </location>
</feature>
<feature type="region of interest" description="Disordered" evidence="1">
    <location>
        <begin position="752"/>
        <end position="785"/>
    </location>
</feature>
<dbReference type="EMBL" id="JAYKXP010000348">
    <property type="protein sequence ID" value="KAK7014760.1"/>
    <property type="molecule type" value="Genomic_DNA"/>
</dbReference>
<feature type="compositionally biased region" description="Polar residues" evidence="1">
    <location>
        <begin position="589"/>
        <end position="607"/>
    </location>
</feature>
<feature type="region of interest" description="Disordered" evidence="1">
    <location>
        <begin position="65"/>
        <end position="123"/>
    </location>
</feature>
<feature type="compositionally biased region" description="Basic and acidic residues" evidence="1">
    <location>
        <begin position="1"/>
        <end position="11"/>
    </location>
</feature>
<feature type="compositionally biased region" description="Polar residues" evidence="1">
    <location>
        <begin position="88"/>
        <end position="106"/>
    </location>
</feature>
<organism evidence="2 3">
    <name type="scientific">Paramarasmius palmivorus</name>
    <dbReference type="NCBI Taxonomy" id="297713"/>
    <lineage>
        <taxon>Eukaryota</taxon>
        <taxon>Fungi</taxon>
        <taxon>Dikarya</taxon>
        <taxon>Basidiomycota</taxon>
        <taxon>Agaricomycotina</taxon>
        <taxon>Agaricomycetes</taxon>
        <taxon>Agaricomycetidae</taxon>
        <taxon>Agaricales</taxon>
        <taxon>Marasmiineae</taxon>
        <taxon>Marasmiaceae</taxon>
        <taxon>Paramarasmius</taxon>
    </lineage>
</organism>
<feature type="compositionally biased region" description="Basic residues" evidence="1">
    <location>
        <begin position="560"/>
        <end position="571"/>
    </location>
</feature>
<feature type="region of interest" description="Disordered" evidence="1">
    <location>
        <begin position="1"/>
        <end position="38"/>
    </location>
</feature>
<feature type="compositionally biased region" description="Acidic residues" evidence="1">
    <location>
        <begin position="12"/>
        <end position="25"/>
    </location>
</feature>
<dbReference type="AlphaFoldDB" id="A0AAW0AP11"/>
<gene>
    <name evidence="2" type="ORF">VNI00_019281</name>
</gene>
<comment type="caution">
    <text evidence="2">The sequence shown here is derived from an EMBL/GenBank/DDBJ whole genome shotgun (WGS) entry which is preliminary data.</text>
</comment>
<feature type="compositionally biased region" description="Basic residues" evidence="1">
    <location>
        <begin position="459"/>
        <end position="469"/>
    </location>
</feature>
<keyword evidence="3" id="KW-1185">Reference proteome</keyword>
<reference evidence="2 3" key="1">
    <citation type="submission" date="2024-01" db="EMBL/GenBank/DDBJ databases">
        <title>A draft genome for a cacao thread blight-causing isolate of Paramarasmius palmivorus.</title>
        <authorList>
            <person name="Baruah I.K."/>
            <person name="Bukari Y."/>
            <person name="Amoako-Attah I."/>
            <person name="Meinhardt L.W."/>
            <person name="Bailey B.A."/>
            <person name="Cohen S.P."/>
        </authorList>
    </citation>
    <scope>NUCLEOTIDE SEQUENCE [LARGE SCALE GENOMIC DNA]</scope>
    <source>
        <strain evidence="2 3">GH-12</strain>
    </source>
</reference>
<feature type="compositionally biased region" description="Acidic residues" evidence="1">
    <location>
        <begin position="490"/>
        <end position="511"/>
    </location>
</feature>
<accession>A0AAW0AP11</accession>
<proteinExistence type="predicted"/>
<protein>
    <submittedName>
        <fullName evidence="2">Uncharacterized protein</fullName>
    </submittedName>
</protein>
<dbReference type="Proteomes" id="UP001383192">
    <property type="component" value="Unassembled WGS sequence"/>
</dbReference>
<feature type="region of interest" description="Disordered" evidence="1">
    <location>
        <begin position="421"/>
        <end position="525"/>
    </location>
</feature>
<evidence type="ECO:0000313" key="3">
    <source>
        <dbReference type="Proteomes" id="UP001383192"/>
    </source>
</evidence>
<feature type="region of interest" description="Disordered" evidence="1">
    <location>
        <begin position="556"/>
        <end position="608"/>
    </location>
</feature>
<evidence type="ECO:0000313" key="2">
    <source>
        <dbReference type="EMBL" id="KAK7014760.1"/>
    </source>
</evidence>
<feature type="compositionally biased region" description="Polar residues" evidence="1">
    <location>
        <begin position="421"/>
        <end position="445"/>
    </location>
</feature>
<name>A0AAW0AP11_9AGAR</name>